<feature type="transmembrane region" description="Helical" evidence="13">
    <location>
        <begin position="192"/>
        <end position="211"/>
    </location>
</feature>
<organism evidence="15 16">
    <name type="scientific">Paenibacillus curdlanolyticus YK9</name>
    <dbReference type="NCBI Taxonomy" id="717606"/>
    <lineage>
        <taxon>Bacteria</taxon>
        <taxon>Bacillati</taxon>
        <taxon>Bacillota</taxon>
        <taxon>Bacilli</taxon>
        <taxon>Bacillales</taxon>
        <taxon>Paenibacillaceae</taxon>
        <taxon>Paenibacillus</taxon>
    </lineage>
</organism>
<evidence type="ECO:0000256" key="10">
    <source>
        <dbReference type="ARBA" id="ARBA00022989"/>
    </source>
</evidence>
<accession>E0IG11</accession>
<dbReference type="GO" id="GO:0005524">
    <property type="term" value="F:ATP binding"/>
    <property type="evidence" value="ECO:0007669"/>
    <property type="project" value="UniProtKB-KW"/>
</dbReference>
<dbReference type="eggNOG" id="COG5002">
    <property type="taxonomic scope" value="Bacteria"/>
</dbReference>
<dbReference type="Gene3D" id="6.10.340.10">
    <property type="match status" value="1"/>
</dbReference>
<comment type="subcellular location">
    <subcellularLocation>
        <location evidence="2">Membrane</location>
    </subcellularLocation>
</comment>
<dbReference type="STRING" id="717606.PaecuDRAFT_4602"/>
<keyword evidence="6 13" id="KW-0812">Transmembrane</keyword>
<name>E0IG11_9BACL</name>
<dbReference type="InterPro" id="IPR003661">
    <property type="entry name" value="HisK_dim/P_dom"/>
</dbReference>
<dbReference type="Pfam" id="PF02518">
    <property type="entry name" value="HATPase_c"/>
    <property type="match status" value="1"/>
</dbReference>
<evidence type="ECO:0000256" key="7">
    <source>
        <dbReference type="ARBA" id="ARBA00022741"/>
    </source>
</evidence>
<keyword evidence="11" id="KW-0902">Two-component regulatory system</keyword>
<dbReference type="RefSeq" id="WP_006040583.1">
    <property type="nucleotide sequence ID" value="NZ_AEDD01000015.1"/>
</dbReference>
<dbReference type="InterPro" id="IPR036097">
    <property type="entry name" value="HisK_dim/P_sf"/>
</dbReference>
<dbReference type="CDD" id="cd00082">
    <property type="entry name" value="HisKA"/>
    <property type="match status" value="1"/>
</dbReference>
<reference evidence="15 16" key="1">
    <citation type="submission" date="2010-07" db="EMBL/GenBank/DDBJ databases">
        <title>The draft genome of Paenibacillus curdlanolyticus YK9.</title>
        <authorList>
            <consortium name="US DOE Joint Genome Institute (JGI-PGF)"/>
            <person name="Lucas S."/>
            <person name="Copeland A."/>
            <person name="Lapidus A."/>
            <person name="Cheng J.-F."/>
            <person name="Bruce D."/>
            <person name="Goodwin L."/>
            <person name="Pitluck S."/>
            <person name="Land M.L."/>
            <person name="Hauser L."/>
            <person name="Chang Y.-J."/>
            <person name="Jeffries C."/>
            <person name="Anderson I.J."/>
            <person name="Johnson E."/>
            <person name="Loganathan U."/>
            <person name="Mulhopadhyay B."/>
            <person name="Kyrpides N."/>
            <person name="Woyke T.J."/>
        </authorList>
    </citation>
    <scope>NUCLEOTIDE SEQUENCE [LARGE SCALE GENOMIC DNA]</scope>
    <source>
        <strain evidence="15 16">YK9</strain>
    </source>
</reference>
<evidence type="ECO:0000256" key="1">
    <source>
        <dbReference type="ARBA" id="ARBA00000085"/>
    </source>
</evidence>
<keyword evidence="7" id="KW-0547">Nucleotide-binding</keyword>
<dbReference type="InterPro" id="IPR036890">
    <property type="entry name" value="HATPase_C_sf"/>
</dbReference>
<evidence type="ECO:0000256" key="3">
    <source>
        <dbReference type="ARBA" id="ARBA00012438"/>
    </source>
</evidence>
<feature type="domain" description="Histidine kinase" evidence="14">
    <location>
        <begin position="272"/>
        <end position="479"/>
    </location>
</feature>
<dbReference type="EMBL" id="AEDD01000015">
    <property type="protein sequence ID" value="EFM08591.1"/>
    <property type="molecule type" value="Genomic_DNA"/>
</dbReference>
<evidence type="ECO:0000256" key="13">
    <source>
        <dbReference type="SAM" id="Phobius"/>
    </source>
</evidence>
<proteinExistence type="predicted"/>
<gene>
    <name evidence="15" type="ORF">PaecuDRAFT_4602</name>
</gene>
<keyword evidence="5" id="KW-0808">Transferase</keyword>
<dbReference type="SMART" id="SM00388">
    <property type="entry name" value="HisKA"/>
    <property type="match status" value="1"/>
</dbReference>
<dbReference type="EC" id="2.7.13.3" evidence="3"/>
<evidence type="ECO:0000256" key="5">
    <source>
        <dbReference type="ARBA" id="ARBA00022679"/>
    </source>
</evidence>
<dbReference type="Gene3D" id="3.30.565.10">
    <property type="entry name" value="Histidine kinase-like ATPase, C-terminal domain"/>
    <property type="match status" value="1"/>
</dbReference>
<dbReference type="GO" id="GO:0000155">
    <property type="term" value="F:phosphorelay sensor kinase activity"/>
    <property type="evidence" value="ECO:0007669"/>
    <property type="project" value="InterPro"/>
</dbReference>
<comment type="catalytic activity">
    <reaction evidence="1">
        <text>ATP + protein L-histidine = ADP + protein N-phospho-L-histidine.</text>
        <dbReference type="EC" id="2.7.13.3"/>
    </reaction>
</comment>
<evidence type="ECO:0000256" key="12">
    <source>
        <dbReference type="ARBA" id="ARBA00023136"/>
    </source>
</evidence>
<dbReference type="PANTHER" id="PTHR45436">
    <property type="entry name" value="SENSOR HISTIDINE KINASE YKOH"/>
    <property type="match status" value="1"/>
</dbReference>
<dbReference type="InterPro" id="IPR004358">
    <property type="entry name" value="Sig_transdc_His_kin-like_C"/>
</dbReference>
<keyword evidence="12 13" id="KW-0472">Membrane</keyword>
<sequence length="479" mass="51640">MKLVHQINLAFGAALVLVLGITALLIHYVLLDHFIGSQKADMRSMGTAITAQLVSAQPGESIPIPGLPVDKTTAGQGDAIEVHGSGISTPMPVFTPTLTETKSAPMAAGVEAIVTDAQGNVLSEWPSSLESVHATLPATTVAKAGSLSMQSLWDGTDGRYLVEVNQIPQGTLTLLSPISKIKEIEFALLKQLLLIVGLSFVLMLMLSYFVTKKLIKPLMKLREELTKIKSRQFAQVSLVRAGGEIGSVAKTVYEMAGELNRFNRVQKHFFQNASHELKSPLMSIAGYAEGIRDGIFEGESVRKGLDIIVRESGRLKKIVTEMTLLAKLDSEEDIYKPAPVPLKELLTETAERVNPMLVKHEKSLHLACDAGLIVYADRDKLLQALLNVVANAIRHAGAQIRIEATLAKGQVVMTITDDGEGITEELLPNLFHRFVKGKGGETGLGLAISRAIVERSGGKLSAANGREGGAEFRFAFPQP</sequence>
<dbReference type="GO" id="GO:0005886">
    <property type="term" value="C:plasma membrane"/>
    <property type="evidence" value="ECO:0007669"/>
    <property type="project" value="TreeGrafter"/>
</dbReference>
<keyword evidence="10 13" id="KW-1133">Transmembrane helix</keyword>
<dbReference type="InterPro" id="IPR050428">
    <property type="entry name" value="TCS_sensor_his_kinase"/>
</dbReference>
<dbReference type="Gene3D" id="1.10.287.130">
    <property type="match status" value="1"/>
</dbReference>
<evidence type="ECO:0000256" key="11">
    <source>
        <dbReference type="ARBA" id="ARBA00023012"/>
    </source>
</evidence>
<dbReference type="OrthoDB" id="9780718at2"/>
<keyword evidence="16" id="KW-1185">Reference proteome</keyword>
<dbReference type="InterPro" id="IPR003594">
    <property type="entry name" value="HATPase_dom"/>
</dbReference>
<dbReference type="SUPFAM" id="SSF55874">
    <property type="entry name" value="ATPase domain of HSP90 chaperone/DNA topoisomerase II/histidine kinase"/>
    <property type="match status" value="1"/>
</dbReference>
<evidence type="ECO:0000313" key="16">
    <source>
        <dbReference type="Proteomes" id="UP000005387"/>
    </source>
</evidence>
<evidence type="ECO:0000313" key="15">
    <source>
        <dbReference type="EMBL" id="EFM08591.1"/>
    </source>
</evidence>
<evidence type="ECO:0000256" key="6">
    <source>
        <dbReference type="ARBA" id="ARBA00022692"/>
    </source>
</evidence>
<dbReference type="AlphaFoldDB" id="E0IG11"/>
<dbReference type="PANTHER" id="PTHR45436:SF5">
    <property type="entry name" value="SENSOR HISTIDINE KINASE TRCS"/>
    <property type="match status" value="1"/>
</dbReference>
<dbReference type="PRINTS" id="PR00344">
    <property type="entry name" value="BCTRLSENSOR"/>
</dbReference>
<feature type="transmembrane region" description="Helical" evidence="13">
    <location>
        <begin position="7"/>
        <end position="30"/>
    </location>
</feature>
<keyword evidence="9" id="KW-0067">ATP-binding</keyword>
<keyword evidence="8 15" id="KW-0418">Kinase</keyword>
<dbReference type="SUPFAM" id="SSF47384">
    <property type="entry name" value="Homodimeric domain of signal transducing histidine kinase"/>
    <property type="match status" value="1"/>
</dbReference>
<dbReference type="SMART" id="SM00387">
    <property type="entry name" value="HATPase_c"/>
    <property type="match status" value="1"/>
</dbReference>
<evidence type="ECO:0000256" key="9">
    <source>
        <dbReference type="ARBA" id="ARBA00022840"/>
    </source>
</evidence>
<dbReference type="Pfam" id="PF00512">
    <property type="entry name" value="HisKA"/>
    <property type="match status" value="1"/>
</dbReference>
<evidence type="ECO:0000256" key="2">
    <source>
        <dbReference type="ARBA" id="ARBA00004370"/>
    </source>
</evidence>
<dbReference type="PROSITE" id="PS50109">
    <property type="entry name" value="HIS_KIN"/>
    <property type="match status" value="1"/>
</dbReference>
<dbReference type="Proteomes" id="UP000005387">
    <property type="component" value="Unassembled WGS sequence"/>
</dbReference>
<protein>
    <recommendedName>
        <fullName evidence="3">histidine kinase</fullName>
        <ecNumber evidence="3">2.7.13.3</ecNumber>
    </recommendedName>
</protein>
<evidence type="ECO:0000259" key="14">
    <source>
        <dbReference type="PROSITE" id="PS50109"/>
    </source>
</evidence>
<evidence type="ECO:0000256" key="8">
    <source>
        <dbReference type="ARBA" id="ARBA00022777"/>
    </source>
</evidence>
<evidence type="ECO:0000256" key="4">
    <source>
        <dbReference type="ARBA" id="ARBA00022553"/>
    </source>
</evidence>
<dbReference type="InterPro" id="IPR005467">
    <property type="entry name" value="His_kinase_dom"/>
</dbReference>
<keyword evidence="4" id="KW-0597">Phosphoprotein</keyword>